<gene>
    <name evidence="1" type="primary">VvCHDp000001_1046</name>
    <name evidence="1" type="ORF">CK203_054930</name>
</gene>
<dbReference type="AlphaFoldDB" id="A0A438GJ46"/>
<dbReference type="PANTHER" id="PTHR34222">
    <property type="entry name" value="GAG_PRE-INTEGRS DOMAIN-CONTAINING PROTEIN"/>
    <property type="match status" value="1"/>
</dbReference>
<comment type="caution">
    <text evidence="1">The sequence shown here is derived from an EMBL/GenBank/DDBJ whole genome shotgun (WGS) entry which is preliminary data.</text>
</comment>
<protein>
    <submittedName>
        <fullName evidence="1">Putative ribonuclease H protein</fullName>
    </submittedName>
</protein>
<accession>A0A438GJ46</accession>
<evidence type="ECO:0000313" key="1">
    <source>
        <dbReference type="EMBL" id="RVW72236.1"/>
    </source>
</evidence>
<proteinExistence type="predicted"/>
<dbReference type="Proteomes" id="UP000288805">
    <property type="component" value="Unassembled WGS sequence"/>
</dbReference>
<sequence>MQPEIRGTCMFLTMARDIWKVVRQTYSKVRDVAHVYEIKTKIGATKQGTFSVTKYYNIMKSLWLELDYYQNIKMKCNEDAAIMLKFVERKRIFDFLVSLNVEYDQVKVQVLGKEDRPPLNEVFSIIRTKEERRSVMLDTPTTEDSALVTIRPNSILSNNNYRGSEVSRSPINKDGLWCVYCKKPRQAKETCWKLHGKSQSKRVCARLEKIQRDFLWGGGALENKPHLVSWKAICAAKKEGGLGIRSLATFNRALLGKWLWRFTNENESLWKQLISSKYDRQEGGWCSKGVRDRQGVGVWKVIRNGWENFHSHSRFIIGDGTRVKFWKDLWASFFGWEAAWSRLLTTDRLKRFGWSIPNRQNVMASDLLPFWGAMGDALLCEKKPPGLAWIFCGQEKGESLESYPPLPDVDHLERKE</sequence>
<name>A0A438GJ46_VITVI</name>
<evidence type="ECO:0000313" key="2">
    <source>
        <dbReference type="Proteomes" id="UP000288805"/>
    </source>
</evidence>
<reference evidence="1 2" key="1">
    <citation type="journal article" date="2018" name="PLoS Genet.">
        <title>Population sequencing reveals clonal diversity and ancestral inbreeding in the grapevine cultivar Chardonnay.</title>
        <authorList>
            <person name="Roach M.J."/>
            <person name="Johnson D.L."/>
            <person name="Bohlmann J."/>
            <person name="van Vuuren H.J."/>
            <person name="Jones S.J."/>
            <person name="Pretorius I.S."/>
            <person name="Schmidt S.A."/>
            <person name="Borneman A.R."/>
        </authorList>
    </citation>
    <scope>NUCLEOTIDE SEQUENCE [LARGE SCALE GENOMIC DNA]</scope>
    <source>
        <strain evidence="2">cv. Chardonnay</strain>
        <tissue evidence="1">Leaf</tissue>
    </source>
</reference>
<dbReference type="PANTHER" id="PTHR34222:SF37">
    <property type="entry name" value="RETROTRANSPOSON GAG DOMAIN-CONTAINING PROTEIN"/>
    <property type="match status" value="1"/>
</dbReference>
<dbReference type="EMBL" id="QGNW01000419">
    <property type="protein sequence ID" value="RVW72236.1"/>
    <property type="molecule type" value="Genomic_DNA"/>
</dbReference>
<organism evidence="1 2">
    <name type="scientific">Vitis vinifera</name>
    <name type="common">Grape</name>
    <dbReference type="NCBI Taxonomy" id="29760"/>
    <lineage>
        <taxon>Eukaryota</taxon>
        <taxon>Viridiplantae</taxon>
        <taxon>Streptophyta</taxon>
        <taxon>Embryophyta</taxon>
        <taxon>Tracheophyta</taxon>
        <taxon>Spermatophyta</taxon>
        <taxon>Magnoliopsida</taxon>
        <taxon>eudicotyledons</taxon>
        <taxon>Gunneridae</taxon>
        <taxon>Pentapetalae</taxon>
        <taxon>rosids</taxon>
        <taxon>Vitales</taxon>
        <taxon>Vitaceae</taxon>
        <taxon>Viteae</taxon>
        <taxon>Vitis</taxon>
    </lineage>
</organism>